<evidence type="ECO:0000313" key="4">
    <source>
        <dbReference type="Proteomes" id="UP000663882"/>
    </source>
</evidence>
<feature type="compositionally biased region" description="Basic and acidic residues" evidence="1">
    <location>
        <begin position="14"/>
        <end position="32"/>
    </location>
</feature>
<name>A0A814XX07_9BILA</name>
<protein>
    <submittedName>
        <fullName evidence="2">Uncharacterized protein</fullName>
    </submittedName>
</protein>
<evidence type="ECO:0000313" key="2">
    <source>
        <dbReference type="EMBL" id="CAF1221929.1"/>
    </source>
</evidence>
<proteinExistence type="predicted"/>
<reference evidence="2" key="1">
    <citation type="submission" date="2021-02" db="EMBL/GenBank/DDBJ databases">
        <authorList>
            <person name="Nowell W R."/>
        </authorList>
    </citation>
    <scope>NUCLEOTIDE SEQUENCE</scope>
</reference>
<dbReference type="OrthoDB" id="10043038at2759"/>
<organism evidence="2 4">
    <name type="scientific">Rotaria sordida</name>
    <dbReference type="NCBI Taxonomy" id="392033"/>
    <lineage>
        <taxon>Eukaryota</taxon>
        <taxon>Metazoa</taxon>
        <taxon>Spiralia</taxon>
        <taxon>Gnathifera</taxon>
        <taxon>Rotifera</taxon>
        <taxon>Eurotatoria</taxon>
        <taxon>Bdelloidea</taxon>
        <taxon>Philodinida</taxon>
        <taxon>Philodinidae</taxon>
        <taxon>Rotaria</taxon>
    </lineage>
</organism>
<dbReference type="EMBL" id="CAJNOO010001973">
    <property type="protein sequence ID" value="CAF1221929.1"/>
    <property type="molecule type" value="Genomic_DNA"/>
</dbReference>
<gene>
    <name evidence="3" type="ORF">OTI717_LOCUS11538</name>
    <name evidence="2" type="ORF">RFH988_LOCUS25693</name>
</gene>
<dbReference type="AlphaFoldDB" id="A0A814XX07"/>
<evidence type="ECO:0000313" key="3">
    <source>
        <dbReference type="EMBL" id="CAF3685851.1"/>
    </source>
</evidence>
<dbReference type="Proteomes" id="UP000663823">
    <property type="component" value="Unassembled WGS sequence"/>
</dbReference>
<dbReference type="EMBL" id="CAJOAX010001103">
    <property type="protein sequence ID" value="CAF3685851.1"/>
    <property type="molecule type" value="Genomic_DNA"/>
</dbReference>
<evidence type="ECO:0000256" key="1">
    <source>
        <dbReference type="SAM" id="MobiDB-lite"/>
    </source>
</evidence>
<dbReference type="Proteomes" id="UP000663882">
    <property type="component" value="Unassembled WGS sequence"/>
</dbReference>
<comment type="caution">
    <text evidence="2">The sequence shown here is derived from an EMBL/GenBank/DDBJ whole genome shotgun (WGS) entry which is preliminary data.</text>
</comment>
<feature type="region of interest" description="Disordered" evidence="1">
    <location>
        <begin position="1"/>
        <end position="36"/>
    </location>
</feature>
<sequence>MSYHRSLITNELNQNRDPRNRDRSRSEIRRPNNIDTISSSVTINQPLRQEQSTPTNGVLEFFKTLGLNSQLIQALINANPQNIEQVQSQPQQQLVNNAQDFATFLSKSYGLDPTIIPTPNQSINRDPRRRQISTVVNPSMPINSNQASTNDISIQFDRPMNPRTNSIITNNTLLNVSNNSTSSKSIDELYKQYLSSIDQSLLDDEIRKRFQRIALLDNELDKLHRMNIELTKNIERRSRRRTSTKDKDPLLKENENLQNELIDYIKTLKTTLMNNYPTYMFNNNTNIGR</sequence>
<accession>A0A814XX07</accession>